<comment type="caution">
    <text evidence="10">The sequence shown here is derived from an EMBL/GenBank/DDBJ whole genome shotgun (WGS) entry which is preliminary data.</text>
</comment>
<dbReference type="PROSITE" id="PS50240">
    <property type="entry name" value="TRYPSIN_DOM"/>
    <property type="match status" value="1"/>
</dbReference>
<dbReference type="Proteomes" id="UP001369086">
    <property type="component" value="Unassembled WGS sequence"/>
</dbReference>
<evidence type="ECO:0000313" key="11">
    <source>
        <dbReference type="Proteomes" id="UP001369086"/>
    </source>
</evidence>
<keyword evidence="8" id="KW-0812">Transmembrane</keyword>
<dbReference type="InterPro" id="IPR033116">
    <property type="entry name" value="TRYPSIN_SER"/>
</dbReference>
<dbReference type="InterPro" id="IPR036772">
    <property type="entry name" value="SRCR-like_dom_sf"/>
</dbReference>
<dbReference type="InterPro" id="IPR001190">
    <property type="entry name" value="SRCR"/>
</dbReference>
<evidence type="ECO:0000256" key="5">
    <source>
        <dbReference type="ARBA" id="ARBA00023180"/>
    </source>
</evidence>
<feature type="disulfide bond" evidence="6">
    <location>
        <begin position="193"/>
        <end position="208"/>
    </location>
</feature>
<keyword evidence="1 7" id="KW-0645">Protease</keyword>
<comment type="caution">
    <text evidence="6">Lacks conserved residue(s) required for the propagation of feature annotation.</text>
</comment>
<reference evidence="10 11" key="1">
    <citation type="submission" date="2021-05" db="EMBL/GenBank/DDBJ databases">
        <authorList>
            <person name="Zahm M."/>
            <person name="Klopp C."/>
            <person name="Cabau C."/>
            <person name="Kuhl H."/>
            <person name="Suciu R."/>
            <person name="Ciorpac M."/>
            <person name="Holostenco D."/>
            <person name="Gessner J."/>
            <person name="Wuertz S."/>
            <person name="Hohne C."/>
            <person name="Stock M."/>
            <person name="Gislard M."/>
            <person name="Lluch J."/>
            <person name="Milhes M."/>
            <person name="Lampietro C."/>
            <person name="Lopez Roques C."/>
            <person name="Donnadieu C."/>
            <person name="Du K."/>
            <person name="Schartl M."/>
            <person name="Guiguen Y."/>
        </authorList>
    </citation>
    <scope>NUCLEOTIDE SEQUENCE [LARGE SCALE GENOMIC DNA]</scope>
    <source>
        <strain evidence="10">Hh-F2</strain>
        <tissue evidence="10">Blood</tissue>
    </source>
</reference>
<feature type="transmembrane region" description="Helical" evidence="8">
    <location>
        <begin position="121"/>
        <end position="145"/>
    </location>
</feature>
<keyword evidence="8" id="KW-1133">Transmembrane helix</keyword>
<dbReference type="CDD" id="cd00112">
    <property type="entry name" value="LDLa"/>
    <property type="match status" value="1"/>
</dbReference>
<dbReference type="PROSITE" id="PS50068">
    <property type="entry name" value="LDLRA_2"/>
    <property type="match status" value="1"/>
</dbReference>
<keyword evidence="2 7" id="KW-0378">Hydrolase</keyword>
<keyword evidence="8" id="KW-0472">Membrane</keyword>
<dbReference type="PANTHER" id="PTHR24252">
    <property type="entry name" value="ACROSIN-RELATED"/>
    <property type="match status" value="1"/>
</dbReference>
<evidence type="ECO:0000256" key="6">
    <source>
        <dbReference type="PROSITE-ProRule" id="PRU00124"/>
    </source>
</evidence>
<dbReference type="InterPro" id="IPR036055">
    <property type="entry name" value="LDL_receptor-like_sf"/>
</dbReference>
<evidence type="ECO:0000256" key="3">
    <source>
        <dbReference type="ARBA" id="ARBA00022825"/>
    </source>
</evidence>
<dbReference type="InterPro" id="IPR001254">
    <property type="entry name" value="Trypsin_dom"/>
</dbReference>
<sequence>MKGSIAPLVIDQMKLGFTPASPQWFQSDMENTVTNTEELHLISASMAANPHSGPYYINYGFQQGQDRPPPYNLAAGAPPPPYLPQHPPSAVPQYSPSVPTYTPTPQRYLQDRPASSGRRTVALALSVVGVLLILGVTGFLIWYFGFIKRLPVFESTLWPSLTFSPTLETVSSSCMFGVPCGSSGSCVSSSKWCDGTPDCPLGEDEETCLRLYGSNFLLQAYSPTSQSWKPVCADYWSDSYGKSSCEQIGYSRDTYLQFGKTSQISSGSNGFMKLDSSLSNTGGKLQNMLTSSSSCSTGSVVTLRCIGCGVKSTPSTRIIGGTVAQIGEWPWQVSLQINKHHICGGTIITPYWIVTAAHCVETYSRASYWTVVGGFLTLTEIQTVPGSSVSLIIANKNYNSQTKDNDIALMKLTRPLAFSNTVKPVCLPNVGLQAAPSSQYWISGWGASREGGAATEDLLMARVNAIGRDTCNSAQVYNGLITKAMICAGVLQGGVDSCQGDSGGPLVTQENSLWWLMGDTSWGYGCAQRNKPGVYGNVTYFLDWIYHQMQTNR</sequence>
<evidence type="ECO:0000256" key="2">
    <source>
        <dbReference type="ARBA" id="ARBA00022801"/>
    </source>
</evidence>
<dbReference type="CDD" id="cd00190">
    <property type="entry name" value="Tryp_SPc"/>
    <property type="match status" value="1"/>
</dbReference>
<dbReference type="PRINTS" id="PR00722">
    <property type="entry name" value="CHYMOTRYPSIN"/>
</dbReference>
<dbReference type="PROSITE" id="PS00134">
    <property type="entry name" value="TRYPSIN_HIS"/>
    <property type="match status" value="1"/>
</dbReference>
<dbReference type="PANTHER" id="PTHR24252:SF30">
    <property type="entry name" value="TRANSMEMBRANE SERINE PROTEASE 2"/>
    <property type="match status" value="1"/>
</dbReference>
<dbReference type="InterPro" id="IPR018114">
    <property type="entry name" value="TRYPSIN_HIS"/>
</dbReference>
<keyword evidence="11" id="KW-1185">Reference proteome</keyword>
<dbReference type="Gene3D" id="4.10.400.10">
    <property type="entry name" value="Low-density Lipoprotein Receptor"/>
    <property type="match status" value="1"/>
</dbReference>
<dbReference type="Pfam" id="PF15494">
    <property type="entry name" value="SRCR_2"/>
    <property type="match status" value="1"/>
</dbReference>
<dbReference type="Pfam" id="PF00089">
    <property type="entry name" value="Trypsin"/>
    <property type="match status" value="1"/>
</dbReference>
<evidence type="ECO:0000256" key="8">
    <source>
        <dbReference type="SAM" id="Phobius"/>
    </source>
</evidence>
<evidence type="ECO:0000256" key="1">
    <source>
        <dbReference type="ARBA" id="ARBA00022670"/>
    </source>
</evidence>
<keyword evidence="4 6" id="KW-1015">Disulfide bond</keyword>
<feature type="domain" description="Peptidase S1" evidence="9">
    <location>
        <begin position="318"/>
        <end position="550"/>
    </location>
</feature>
<evidence type="ECO:0000256" key="4">
    <source>
        <dbReference type="ARBA" id="ARBA00023157"/>
    </source>
</evidence>
<protein>
    <submittedName>
        <fullName evidence="10">Transmembrane protease serine 2-like isoform X1</fullName>
    </submittedName>
</protein>
<dbReference type="Gene3D" id="2.40.10.10">
    <property type="entry name" value="Trypsin-like serine proteases"/>
    <property type="match status" value="2"/>
</dbReference>
<evidence type="ECO:0000259" key="9">
    <source>
        <dbReference type="PROSITE" id="PS50240"/>
    </source>
</evidence>
<proteinExistence type="predicted"/>
<dbReference type="PROSITE" id="PS00135">
    <property type="entry name" value="TRYPSIN_SER"/>
    <property type="match status" value="1"/>
</dbReference>
<dbReference type="SMART" id="SM00020">
    <property type="entry name" value="Tryp_SPc"/>
    <property type="match status" value="1"/>
</dbReference>
<dbReference type="SUPFAM" id="SSF56487">
    <property type="entry name" value="SRCR-like"/>
    <property type="match status" value="1"/>
</dbReference>
<keyword evidence="5" id="KW-0325">Glycoprotein</keyword>
<dbReference type="InterPro" id="IPR043504">
    <property type="entry name" value="Peptidase_S1_PA_chymotrypsin"/>
</dbReference>
<dbReference type="InterPro" id="IPR002172">
    <property type="entry name" value="LDrepeatLR_classA_rpt"/>
</dbReference>
<dbReference type="SUPFAM" id="SSF50494">
    <property type="entry name" value="Trypsin-like serine proteases"/>
    <property type="match status" value="1"/>
</dbReference>
<dbReference type="Pfam" id="PF00057">
    <property type="entry name" value="Ldl_recept_a"/>
    <property type="match status" value="1"/>
</dbReference>
<dbReference type="InterPro" id="IPR009003">
    <property type="entry name" value="Peptidase_S1_PA"/>
</dbReference>
<organism evidence="10 11">
    <name type="scientific">Huso huso</name>
    <name type="common">Beluga</name>
    <name type="synonym">Acipenser huso</name>
    <dbReference type="NCBI Taxonomy" id="61971"/>
    <lineage>
        <taxon>Eukaryota</taxon>
        <taxon>Metazoa</taxon>
        <taxon>Chordata</taxon>
        <taxon>Craniata</taxon>
        <taxon>Vertebrata</taxon>
        <taxon>Euteleostomi</taxon>
        <taxon>Actinopterygii</taxon>
        <taxon>Chondrostei</taxon>
        <taxon>Acipenseriformes</taxon>
        <taxon>Acipenseridae</taxon>
        <taxon>Huso</taxon>
    </lineage>
</organism>
<dbReference type="InterPro" id="IPR001314">
    <property type="entry name" value="Peptidase_S1A"/>
</dbReference>
<evidence type="ECO:0000256" key="7">
    <source>
        <dbReference type="RuleBase" id="RU363034"/>
    </source>
</evidence>
<evidence type="ECO:0000313" key="10">
    <source>
        <dbReference type="EMBL" id="KAK6486358.1"/>
    </source>
</evidence>
<dbReference type="SMART" id="SM00192">
    <property type="entry name" value="LDLa"/>
    <property type="match status" value="1"/>
</dbReference>
<name>A0ABR0ZNH4_HUSHU</name>
<dbReference type="Gene3D" id="3.10.250.10">
    <property type="entry name" value="SRCR-like domain"/>
    <property type="match status" value="1"/>
</dbReference>
<accession>A0ABR0ZNH4</accession>
<dbReference type="SUPFAM" id="SSF57424">
    <property type="entry name" value="LDL receptor-like module"/>
    <property type="match status" value="1"/>
</dbReference>
<feature type="disulfide bond" evidence="6">
    <location>
        <begin position="174"/>
        <end position="186"/>
    </location>
</feature>
<dbReference type="EMBL" id="JAHFZB010000008">
    <property type="protein sequence ID" value="KAK6486358.1"/>
    <property type="molecule type" value="Genomic_DNA"/>
</dbReference>
<gene>
    <name evidence="10" type="ORF">HHUSO_G9933</name>
</gene>
<keyword evidence="3 7" id="KW-0720">Serine protease</keyword>